<accession>F8FEL5</accession>
<dbReference type="Pfam" id="PF00155">
    <property type="entry name" value="Aminotran_1_2"/>
    <property type="match status" value="1"/>
</dbReference>
<evidence type="ECO:0000259" key="11">
    <source>
        <dbReference type="PROSITE" id="PS50949"/>
    </source>
</evidence>
<dbReference type="InterPro" id="IPR015424">
    <property type="entry name" value="PyrdxlP-dep_Trfase"/>
</dbReference>
<comment type="cofactor">
    <cofactor evidence="1">
        <name>pyridoxal 5'-phosphate</name>
        <dbReference type="ChEBI" id="CHEBI:597326"/>
    </cofactor>
</comment>
<evidence type="ECO:0000256" key="1">
    <source>
        <dbReference type="ARBA" id="ARBA00001933"/>
    </source>
</evidence>
<dbReference type="GO" id="GO:0008483">
    <property type="term" value="F:transaminase activity"/>
    <property type="evidence" value="ECO:0007669"/>
    <property type="project" value="UniProtKB-KW"/>
</dbReference>
<dbReference type="GO" id="GO:0003700">
    <property type="term" value="F:DNA-binding transcription factor activity"/>
    <property type="evidence" value="ECO:0007669"/>
    <property type="project" value="InterPro"/>
</dbReference>
<evidence type="ECO:0000256" key="7">
    <source>
        <dbReference type="ARBA" id="ARBA00022898"/>
    </source>
</evidence>
<evidence type="ECO:0000256" key="6">
    <source>
        <dbReference type="ARBA" id="ARBA00022679"/>
    </source>
</evidence>
<dbReference type="KEGG" id="pms:KNP414_06813"/>
<protein>
    <submittedName>
        <fullName evidence="12">GntR family transcriptional regulator</fullName>
    </submittedName>
</protein>
<dbReference type="PANTHER" id="PTHR46577">
    <property type="entry name" value="HTH-TYPE TRANSCRIPTIONAL REGULATORY PROTEIN GABR"/>
    <property type="match status" value="1"/>
</dbReference>
<comment type="similarity">
    <text evidence="3">Belongs to the class-I pyridoxal-phosphate-dependent aminotransferase family.</text>
</comment>
<dbReference type="PROSITE" id="PS50949">
    <property type="entry name" value="HTH_GNTR"/>
    <property type="match status" value="1"/>
</dbReference>
<dbReference type="EMBL" id="CP002869">
    <property type="protein sequence ID" value="AEI45332.1"/>
    <property type="molecule type" value="Genomic_DNA"/>
</dbReference>
<keyword evidence="6" id="KW-0808">Transferase</keyword>
<dbReference type="InterPro" id="IPR000524">
    <property type="entry name" value="Tscrpt_reg_HTH_GntR"/>
</dbReference>
<comment type="subunit">
    <text evidence="4">Homodimer.</text>
</comment>
<keyword evidence="10" id="KW-0804">Transcription</keyword>
<comment type="similarity">
    <text evidence="2">In the C-terminal section; belongs to the class-I pyridoxal-phosphate-dependent aminotransferase family.</text>
</comment>
<evidence type="ECO:0000256" key="4">
    <source>
        <dbReference type="ARBA" id="ARBA00011738"/>
    </source>
</evidence>
<dbReference type="InterPro" id="IPR051446">
    <property type="entry name" value="HTH_trans_reg/aminotransferase"/>
</dbReference>
<dbReference type="InterPro" id="IPR004839">
    <property type="entry name" value="Aminotransferase_I/II_large"/>
</dbReference>
<evidence type="ECO:0000256" key="3">
    <source>
        <dbReference type="ARBA" id="ARBA00007441"/>
    </source>
</evidence>
<reference evidence="12 13" key="2">
    <citation type="journal article" date="2013" name="Genome Announc.">
        <title>Genome Sequence of Growth-Improving Paenibacillus mucilaginosus Strain KNP414.</title>
        <authorList>
            <person name="Lu J.J."/>
            <person name="Wang J.F."/>
            <person name="Hu X.F."/>
        </authorList>
    </citation>
    <scope>NUCLEOTIDE SEQUENCE [LARGE SCALE GENOMIC DNA]</scope>
    <source>
        <strain evidence="12 13">KNP414</strain>
    </source>
</reference>
<dbReference type="InterPro" id="IPR015422">
    <property type="entry name" value="PyrdxlP-dep_Trfase_small"/>
</dbReference>
<feature type="domain" description="HTH gntR-type" evidence="11">
    <location>
        <begin position="11"/>
        <end position="79"/>
    </location>
</feature>
<dbReference type="SUPFAM" id="SSF53383">
    <property type="entry name" value="PLP-dependent transferases"/>
    <property type="match status" value="1"/>
</dbReference>
<dbReference type="InterPro" id="IPR036388">
    <property type="entry name" value="WH-like_DNA-bd_sf"/>
</dbReference>
<evidence type="ECO:0000256" key="5">
    <source>
        <dbReference type="ARBA" id="ARBA00022576"/>
    </source>
</evidence>
<dbReference type="CDD" id="cd00609">
    <property type="entry name" value="AAT_like"/>
    <property type="match status" value="1"/>
</dbReference>
<dbReference type="SMART" id="SM00345">
    <property type="entry name" value="HTH_GNTR"/>
    <property type="match status" value="1"/>
</dbReference>
<evidence type="ECO:0000256" key="2">
    <source>
        <dbReference type="ARBA" id="ARBA00005384"/>
    </source>
</evidence>
<dbReference type="GO" id="GO:0003677">
    <property type="term" value="F:DNA binding"/>
    <property type="evidence" value="ECO:0007669"/>
    <property type="project" value="UniProtKB-KW"/>
</dbReference>
<dbReference type="InterPro" id="IPR015421">
    <property type="entry name" value="PyrdxlP-dep_Trfase_major"/>
</dbReference>
<organism evidence="12 13">
    <name type="scientific">Paenibacillus mucilaginosus (strain KNP414)</name>
    <dbReference type="NCBI Taxonomy" id="1036673"/>
    <lineage>
        <taxon>Bacteria</taxon>
        <taxon>Bacillati</taxon>
        <taxon>Bacillota</taxon>
        <taxon>Bacilli</taxon>
        <taxon>Bacillales</taxon>
        <taxon>Paenibacillaceae</taxon>
        <taxon>Paenibacillus</taxon>
    </lineage>
</organism>
<evidence type="ECO:0000313" key="13">
    <source>
        <dbReference type="Proteomes" id="UP000006620"/>
    </source>
</evidence>
<dbReference type="Gene3D" id="3.40.640.10">
    <property type="entry name" value="Type I PLP-dependent aspartate aminotransferase-like (Major domain)"/>
    <property type="match status" value="1"/>
</dbReference>
<evidence type="ECO:0000256" key="10">
    <source>
        <dbReference type="ARBA" id="ARBA00023163"/>
    </source>
</evidence>
<gene>
    <name evidence="12" type="ordered locus">KNP414_06813</name>
</gene>
<keyword evidence="8" id="KW-0805">Transcription regulation</keyword>
<dbReference type="Pfam" id="PF00392">
    <property type="entry name" value="GntR"/>
    <property type="match status" value="1"/>
</dbReference>
<name>F8FEL5_PAEMK</name>
<sequence length="492" mass="53968">MHIELTRKSAVALTGQIVQSFRDRIDSGLLRPGEKLPSVRNLSAFLKISQVTVSKAYSELEEKGYIACTQGRGCFVAVPPEEAPAARPNPEDWQLALPDYLPRAQLWRHYNEGEGMYRFNTAAIQPALLPSAEIGRNIQRLIAEDPALLGTYGPFQGDGGLLRALARYLAERGIAAGPEELLVTSGSQQGIDLAARTFVGPGDTVYMEAPTYTGAIDVFASRGAKILTVPVDAEGMRTDLLTRLCDTHPPKVIYTIPTFHNPTGVTMSMRRRQELLEIARSYRCLIIEDDPFSDLYYGEAPPRSLKSMDREGHVIYLKSFSKVLSPGCRVACAVASGGLISRLTAAKATADLGSPLLPQKAVEPLLARRRYDTYMSGLRDAMAARCRLVTGLLKAHAPSSVSWSDPAGGLNLWLTLPAWVDSSTVYREALKRSIVLLPGAACYAAEPQRNHLRLSFTQMDEEELREGTMRLCRVLHDCLAREKAGPPSKPVF</sequence>
<dbReference type="HOGENOM" id="CLU_017584_0_0_9"/>
<evidence type="ECO:0000313" key="12">
    <source>
        <dbReference type="EMBL" id="AEI45332.1"/>
    </source>
</evidence>
<dbReference type="Proteomes" id="UP000006620">
    <property type="component" value="Chromosome"/>
</dbReference>
<dbReference type="RefSeq" id="WP_013920476.1">
    <property type="nucleotide sequence ID" value="NC_015690.1"/>
</dbReference>
<proteinExistence type="inferred from homology"/>
<dbReference type="Gene3D" id="1.10.10.10">
    <property type="entry name" value="Winged helix-like DNA-binding domain superfamily/Winged helix DNA-binding domain"/>
    <property type="match status" value="1"/>
</dbReference>
<dbReference type="FunFam" id="3.40.640.10:FF:000053">
    <property type="entry name" value="Aminotransferase, class I"/>
    <property type="match status" value="1"/>
</dbReference>
<evidence type="ECO:0000256" key="9">
    <source>
        <dbReference type="ARBA" id="ARBA00023125"/>
    </source>
</evidence>
<keyword evidence="9" id="KW-0238">DNA-binding</keyword>
<keyword evidence="5" id="KW-0032">Aminotransferase</keyword>
<dbReference type="CDD" id="cd07377">
    <property type="entry name" value="WHTH_GntR"/>
    <property type="match status" value="1"/>
</dbReference>
<dbReference type="InterPro" id="IPR036390">
    <property type="entry name" value="WH_DNA-bd_sf"/>
</dbReference>
<reference evidence="13" key="1">
    <citation type="submission" date="2011-06" db="EMBL/GenBank/DDBJ databases">
        <title>Complete genome sequence of Paenibacillus mucilaginosus KNP414.</title>
        <authorList>
            <person name="Wang J."/>
            <person name="Hu S."/>
            <person name="Hu X."/>
            <person name="Zhang B."/>
            <person name="Dong D."/>
            <person name="Zhang S."/>
            <person name="Zhao K."/>
            <person name="Wu D."/>
        </authorList>
    </citation>
    <scope>NUCLEOTIDE SEQUENCE [LARGE SCALE GENOMIC DNA]</scope>
    <source>
        <strain evidence="13">KNP414</strain>
    </source>
</reference>
<dbReference type="PANTHER" id="PTHR46577:SF2">
    <property type="entry name" value="TRANSCRIPTIONAL REGULATORY PROTEIN"/>
    <property type="match status" value="1"/>
</dbReference>
<keyword evidence="7" id="KW-0663">Pyridoxal phosphate</keyword>
<dbReference type="SUPFAM" id="SSF46785">
    <property type="entry name" value="Winged helix' DNA-binding domain"/>
    <property type="match status" value="1"/>
</dbReference>
<dbReference type="AlphaFoldDB" id="F8FEL5"/>
<dbReference type="PATRIC" id="fig|1036673.3.peg.6360"/>
<dbReference type="Gene3D" id="3.90.1150.10">
    <property type="entry name" value="Aspartate Aminotransferase, domain 1"/>
    <property type="match status" value="1"/>
</dbReference>
<dbReference type="GO" id="GO:0030170">
    <property type="term" value="F:pyridoxal phosphate binding"/>
    <property type="evidence" value="ECO:0007669"/>
    <property type="project" value="InterPro"/>
</dbReference>
<evidence type="ECO:0000256" key="8">
    <source>
        <dbReference type="ARBA" id="ARBA00023015"/>
    </source>
</evidence>